<accession>A0A3Q0FR74</accession>
<evidence type="ECO:0000256" key="2">
    <source>
        <dbReference type="RuleBase" id="RU004439"/>
    </source>
</evidence>
<dbReference type="GeneID" id="102384475"/>
<dbReference type="PANTHER" id="PTHR16675">
    <property type="entry name" value="MHC CLASS I-RELATED"/>
    <property type="match status" value="1"/>
</dbReference>
<dbReference type="Gene3D" id="2.60.40.10">
    <property type="entry name" value="Immunoglobulins"/>
    <property type="match status" value="1"/>
</dbReference>
<name>A0A3Q0FR74_ALLSI</name>
<dbReference type="SUPFAM" id="SSF48726">
    <property type="entry name" value="Immunoglobulin"/>
    <property type="match status" value="1"/>
</dbReference>
<sequence length="352" mass="38379">MPGGGWAAWATGLTLAPTGAGVEESHSLSYHYTATYDAGGLREFWAAGALDGAPIDRYDRAARAKLPAQPWMRDGLEPDYWRQGGISRAAKEAWFNDAVATLQRRTNRSQGTLQWQHGCMVEPGGLVRGWYQFAYDGADFLLFDTDNERWLASSRWAEVTQRRWSAQPDFSRHVQRYLTDACVEWLGRFLHSRRAWVSRHAAPQVQVWSHPAREQPGWLALTCLAGGFPTAAVKLGWHQGNTTLKGVLAGLGALPAGDGNFQRRGQLLVPAEQAQGVRCQASHGDLAAPLEAAWEPPAPSIASVSPWAVAGLMLVGVLVLGVALLLWKRRASRNDTSSMDSLVSDPVNSGAS</sequence>
<gene>
    <name evidence="6" type="primary">LOC102384475</name>
</gene>
<dbReference type="KEGG" id="asn:102384475"/>
<keyword evidence="3" id="KW-0472">Membrane</keyword>
<dbReference type="GO" id="GO:0009897">
    <property type="term" value="C:external side of plasma membrane"/>
    <property type="evidence" value="ECO:0007669"/>
    <property type="project" value="TreeGrafter"/>
</dbReference>
<dbReference type="RefSeq" id="XP_025048655.1">
    <property type="nucleotide sequence ID" value="XM_025192870.1"/>
</dbReference>
<dbReference type="Gene3D" id="3.30.500.10">
    <property type="entry name" value="MHC class I-like antigen recognition-like"/>
    <property type="match status" value="1"/>
</dbReference>
<dbReference type="Pfam" id="PF00129">
    <property type="entry name" value="MHC_I"/>
    <property type="match status" value="1"/>
</dbReference>
<dbReference type="STRING" id="38654.A0A3Q0FR74"/>
<reference evidence="6" key="1">
    <citation type="submission" date="2025-08" db="UniProtKB">
        <authorList>
            <consortium name="RefSeq"/>
        </authorList>
    </citation>
    <scope>IDENTIFICATION</scope>
</reference>
<evidence type="ECO:0000313" key="6">
    <source>
        <dbReference type="RefSeq" id="XP_025048655.1"/>
    </source>
</evidence>
<evidence type="ECO:0000259" key="4">
    <source>
        <dbReference type="Pfam" id="PF00129"/>
    </source>
</evidence>
<dbReference type="AlphaFoldDB" id="A0A3Q0FR74"/>
<dbReference type="PANTHER" id="PTHR16675:SF193">
    <property type="entry name" value="LOC571647 PROTEIN-RELATED"/>
    <property type="match status" value="1"/>
</dbReference>
<dbReference type="Proteomes" id="UP000189705">
    <property type="component" value="Unplaced"/>
</dbReference>
<dbReference type="PRINTS" id="PR01638">
    <property type="entry name" value="MHCCLASSI"/>
</dbReference>
<dbReference type="InterPro" id="IPR001039">
    <property type="entry name" value="MHC_I_a_a1/a2"/>
</dbReference>
<keyword evidence="3" id="KW-1133">Transmembrane helix</keyword>
<evidence type="ECO:0000313" key="5">
    <source>
        <dbReference type="Proteomes" id="UP000189705"/>
    </source>
</evidence>
<comment type="similarity">
    <text evidence="2">Belongs to the MHC class I family.</text>
</comment>
<feature type="domain" description="MHC class I-like antigen recognition-like" evidence="4">
    <location>
        <begin position="24"/>
        <end position="194"/>
    </location>
</feature>
<dbReference type="InterPro" id="IPR011162">
    <property type="entry name" value="MHC_I/II-like_Ag-recog"/>
</dbReference>
<dbReference type="InterPro" id="IPR013783">
    <property type="entry name" value="Ig-like_fold"/>
</dbReference>
<evidence type="ECO:0000256" key="1">
    <source>
        <dbReference type="ARBA" id="ARBA00023180"/>
    </source>
</evidence>
<dbReference type="SUPFAM" id="SSF54452">
    <property type="entry name" value="MHC antigen-recognition domain"/>
    <property type="match status" value="1"/>
</dbReference>
<keyword evidence="5" id="KW-1185">Reference proteome</keyword>
<dbReference type="GO" id="GO:0006955">
    <property type="term" value="P:immune response"/>
    <property type="evidence" value="ECO:0007669"/>
    <property type="project" value="TreeGrafter"/>
</dbReference>
<protein>
    <submittedName>
        <fullName evidence="6">Class I histocompatibility antigen, F10 alpha chain-like</fullName>
    </submittedName>
</protein>
<organism evidence="5 6">
    <name type="scientific">Alligator sinensis</name>
    <name type="common">Chinese alligator</name>
    <dbReference type="NCBI Taxonomy" id="38654"/>
    <lineage>
        <taxon>Eukaryota</taxon>
        <taxon>Metazoa</taxon>
        <taxon>Chordata</taxon>
        <taxon>Craniata</taxon>
        <taxon>Vertebrata</taxon>
        <taxon>Euteleostomi</taxon>
        <taxon>Archelosauria</taxon>
        <taxon>Archosauria</taxon>
        <taxon>Crocodylia</taxon>
        <taxon>Alligatoridae</taxon>
        <taxon>Alligatorinae</taxon>
        <taxon>Alligator</taxon>
    </lineage>
</organism>
<dbReference type="InterPro" id="IPR036179">
    <property type="entry name" value="Ig-like_dom_sf"/>
</dbReference>
<proteinExistence type="inferred from homology"/>
<keyword evidence="1" id="KW-0325">Glycoprotein</keyword>
<evidence type="ECO:0000256" key="3">
    <source>
        <dbReference type="SAM" id="Phobius"/>
    </source>
</evidence>
<dbReference type="InterPro" id="IPR050208">
    <property type="entry name" value="MHC_class-I_related"/>
</dbReference>
<dbReference type="InterPro" id="IPR037055">
    <property type="entry name" value="MHC_I-like_Ag-recog_sf"/>
</dbReference>
<keyword evidence="3" id="KW-0812">Transmembrane</keyword>
<dbReference type="InterPro" id="IPR011161">
    <property type="entry name" value="MHC_I-like_Ag-recog"/>
</dbReference>
<feature type="transmembrane region" description="Helical" evidence="3">
    <location>
        <begin position="307"/>
        <end position="327"/>
    </location>
</feature>
<dbReference type="GO" id="GO:0005615">
    <property type="term" value="C:extracellular space"/>
    <property type="evidence" value="ECO:0007669"/>
    <property type="project" value="TreeGrafter"/>
</dbReference>
<dbReference type="InParanoid" id="A0A3Q0FR74"/>